<dbReference type="GO" id="GO:0042973">
    <property type="term" value="F:glucan endo-1,3-beta-D-glucosidase activity"/>
    <property type="evidence" value="ECO:0007669"/>
    <property type="project" value="TreeGrafter"/>
</dbReference>
<evidence type="ECO:0000256" key="9">
    <source>
        <dbReference type="ARBA" id="ARBA00039284"/>
    </source>
</evidence>
<keyword evidence="7" id="KW-0326">Glycosidase</keyword>
<evidence type="ECO:0000256" key="13">
    <source>
        <dbReference type="SAM" id="MobiDB-lite"/>
    </source>
</evidence>
<protein>
    <recommendedName>
        <fullName evidence="9">Probable beta-glucosidase btgE</fullName>
    </recommendedName>
    <alternativeName>
        <fullName evidence="10">Beta-D-glucoside glucohydrolase btgE</fullName>
    </alternativeName>
    <alternativeName>
        <fullName evidence="12">Cellobiase btgE</fullName>
    </alternativeName>
    <alternativeName>
        <fullName evidence="11">Gentiobiase btgE</fullName>
    </alternativeName>
</protein>
<evidence type="ECO:0000256" key="7">
    <source>
        <dbReference type="ARBA" id="ARBA00023295"/>
    </source>
</evidence>
<feature type="compositionally biased region" description="Low complexity" evidence="13">
    <location>
        <begin position="97"/>
        <end position="108"/>
    </location>
</feature>
<evidence type="ECO:0000313" key="14">
    <source>
        <dbReference type="EMBL" id="POS69269.1"/>
    </source>
</evidence>
<gene>
    <name evidence="14" type="ORF">DHEL01_v212337</name>
</gene>
<dbReference type="InParanoid" id="A0A2P5HG83"/>
<keyword evidence="15" id="KW-1185">Reference proteome</keyword>
<dbReference type="InterPro" id="IPR017853">
    <property type="entry name" value="GH"/>
</dbReference>
<evidence type="ECO:0000256" key="11">
    <source>
        <dbReference type="ARBA" id="ARBA00041516"/>
    </source>
</evidence>
<evidence type="ECO:0000256" key="3">
    <source>
        <dbReference type="ARBA" id="ARBA00022512"/>
    </source>
</evidence>
<keyword evidence="3" id="KW-0134">Cell wall</keyword>
<dbReference type="GO" id="GO:0009986">
    <property type="term" value="C:cell surface"/>
    <property type="evidence" value="ECO:0007669"/>
    <property type="project" value="TreeGrafter"/>
</dbReference>
<dbReference type="AlphaFoldDB" id="A0A2P5HG83"/>
<comment type="caution">
    <text evidence="14">The sequence shown here is derived from an EMBL/GenBank/DDBJ whole genome shotgun (WGS) entry which is preliminary data.</text>
</comment>
<comment type="similarity">
    <text evidence="2">Belongs to the glycosyl hydrolase 17 family.</text>
</comment>
<accession>A0A2P5HG83</accession>
<evidence type="ECO:0000256" key="1">
    <source>
        <dbReference type="ARBA" id="ARBA00004191"/>
    </source>
</evidence>
<evidence type="ECO:0000256" key="10">
    <source>
        <dbReference type="ARBA" id="ARBA00041495"/>
    </source>
</evidence>
<dbReference type="Proteomes" id="UP000094444">
    <property type="component" value="Unassembled WGS sequence"/>
</dbReference>
<comment type="function">
    <text evidence="8">Beta-glucosidases are one of a number of cellulolytic enzymes involved in the degradation of cellulosic biomass. Catalyzes the last step releasing glucose from the inhibitory cellobiose.</text>
</comment>
<keyword evidence="5" id="KW-0732">Signal</keyword>
<dbReference type="PANTHER" id="PTHR16631">
    <property type="entry name" value="GLUCAN 1,3-BETA-GLUCOSIDASE"/>
    <property type="match status" value="1"/>
</dbReference>
<dbReference type="SUPFAM" id="SSF51445">
    <property type="entry name" value="(Trans)glycosidases"/>
    <property type="match status" value="1"/>
</dbReference>
<evidence type="ECO:0000256" key="2">
    <source>
        <dbReference type="ARBA" id="ARBA00008773"/>
    </source>
</evidence>
<dbReference type="GO" id="GO:0005576">
    <property type="term" value="C:extracellular region"/>
    <property type="evidence" value="ECO:0007669"/>
    <property type="project" value="TreeGrafter"/>
</dbReference>
<evidence type="ECO:0000256" key="4">
    <source>
        <dbReference type="ARBA" id="ARBA00022525"/>
    </source>
</evidence>
<dbReference type="InterPro" id="IPR050732">
    <property type="entry name" value="Beta-glucan_modifiers"/>
</dbReference>
<keyword evidence="4" id="KW-0964">Secreted</keyword>
<reference evidence="14" key="1">
    <citation type="submission" date="2017-09" db="EMBL/GenBank/DDBJ databases">
        <title>Polyketide synthases of a Diaporthe helianthi virulent isolate.</title>
        <authorList>
            <person name="Baroncelli R."/>
        </authorList>
    </citation>
    <scope>NUCLEOTIDE SEQUENCE [LARGE SCALE GENOMIC DNA]</scope>
    <source>
        <strain evidence="14">7/96</strain>
    </source>
</reference>
<feature type="compositionally biased region" description="Low complexity" evidence="13">
    <location>
        <begin position="135"/>
        <end position="157"/>
    </location>
</feature>
<evidence type="ECO:0000256" key="5">
    <source>
        <dbReference type="ARBA" id="ARBA00022729"/>
    </source>
</evidence>
<dbReference type="Gene3D" id="3.20.20.80">
    <property type="entry name" value="Glycosidases"/>
    <property type="match status" value="1"/>
</dbReference>
<dbReference type="STRING" id="158607.A0A2P5HG83"/>
<feature type="region of interest" description="Disordered" evidence="13">
    <location>
        <begin position="59"/>
        <end position="165"/>
    </location>
</feature>
<dbReference type="PANTHER" id="PTHR16631:SF24">
    <property type="entry name" value="FAMILY 17 GLUCOSIDASE SCW11-RELATED"/>
    <property type="match status" value="1"/>
</dbReference>
<sequence length="675" mass="68475">MKTSSLVAAALLGGANAHAHRRAHDLFNKRANDTEICVPGCTTYYTTVTGTDFIWQPTPNAPARTTSSAVITPPSAATSPVAETPGAGNPGAGNPGSGTPTASAATSPVAETPVAETPVAETPVAGNPGSGNPGSGTPTASAATSPVAETPAVVPTPIGHTVPTPGTYTFPATTMTVNETTSTVVPSTTEVPIGTHTLGGVTTIVETATTVVCPYATVSTQSGGVVTSLIQTTTYVCPSAGTYTIAPTTTTVTVPETVTIPIIMTFTPGIYTAPAVTTVVSTQTVIYCPFEGVEATSSAVVVPSPSSAVVPPVLPSAVVPPVLSSAVVPPVLPSAVVPPVLSSAVVPPVLPSAVVPPVSSAVPPPASSPADVPTISSTLVPVASSASSSSSSTAASSTPTGTLGGGGGLWAMTYTPYDSSNGECKTADAVDADIKSIAEAGFTTLRVYSTDCDTLPLVGDACKKYSLKMIVGIFISEYGCSNGSPDVDTQISALKEWGQWDLVELMAVGNEALYNGYCTAQELVNLIQHVKSELTDYTGPYTTTDIVSAWEQEDVQSIVCDAVDVVAANVHSYFSADVLPIDAGKFVKSQIENVEKACGGKPGYVLECGYPTAGNPNGVNIPSVVNQKIAITAIKEAMGDKVVFFSVKDDQWKADGACNCEKHWGVGDLFGIVGL</sequence>
<organism evidence="14 15">
    <name type="scientific">Diaporthe helianthi</name>
    <dbReference type="NCBI Taxonomy" id="158607"/>
    <lineage>
        <taxon>Eukaryota</taxon>
        <taxon>Fungi</taxon>
        <taxon>Dikarya</taxon>
        <taxon>Ascomycota</taxon>
        <taxon>Pezizomycotina</taxon>
        <taxon>Sordariomycetes</taxon>
        <taxon>Sordariomycetidae</taxon>
        <taxon>Diaporthales</taxon>
        <taxon>Diaporthaceae</taxon>
        <taxon>Diaporthe</taxon>
    </lineage>
</organism>
<evidence type="ECO:0000256" key="8">
    <source>
        <dbReference type="ARBA" id="ARBA00024983"/>
    </source>
</evidence>
<evidence type="ECO:0000256" key="6">
    <source>
        <dbReference type="ARBA" id="ARBA00022801"/>
    </source>
</evidence>
<comment type="subcellular location">
    <subcellularLocation>
        <location evidence="1">Secreted</location>
        <location evidence="1">Cell wall</location>
    </subcellularLocation>
</comment>
<proteinExistence type="inferred from homology"/>
<feature type="compositionally biased region" description="Polar residues" evidence="13">
    <location>
        <begin position="63"/>
        <end position="78"/>
    </location>
</feature>
<evidence type="ECO:0000256" key="12">
    <source>
        <dbReference type="ARBA" id="ARBA00042762"/>
    </source>
</evidence>
<dbReference type="GO" id="GO:0071555">
    <property type="term" value="P:cell wall organization"/>
    <property type="evidence" value="ECO:0007669"/>
    <property type="project" value="TreeGrafter"/>
</dbReference>
<keyword evidence="6" id="KW-0378">Hydrolase</keyword>
<dbReference type="EMBL" id="MAVT02002464">
    <property type="protein sequence ID" value="POS69269.1"/>
    <property type="molecule type" value="Genomic_DNA"/>
</dbReference>
<evidence type="ECO:0000313" key="15">
    <source>
        <dbReference type="Proteomes" id="UP000094444"/>
    </source>
</evidence>
<dbReference type="GO" id="GO:0009277">
    <property type="term" value="C:fungal-type cell wall"/>
    <property type="evidence" value="ECO:0007669"/>
    <property type="project" value="TreeGrafter"/>
</dbReference>
<dbReference type="OrthoDB" id="4082933at2759"/>
<name>A0A2P5HG83_DIAHE</name>